<keyword evidence="3" id="KW-0645">Protease</keyword>
<sequence>MKAAEKRVQVLRNYMADKGLDLCVLSSPENMQYFSGFQAITYTRPILFVVTGTETHLIVPALEEDHASLGSTVVEHLHVYYEHPEKAIGNPSAFEILKSLGAKKANPSVGAEFSALSLKNAGMYESWGWKLQDISPQVTVWRAVKDELEKEYIREAGKLCQFAFGVSLDNGRAGITELEFEQFGTTALYNKISGNYPYVFSSPNCFTPSGVERTNMPHVFSGNRKFEKGDMVIHVRKPAINGYHGELERSFFIGKPNPKAEHAFLAMLEAQTAVMDAIRPGVTCSQMDKVGRDVLRRHGYADYAIHRIGHGQGLGRHEEPYLIYNSDLVLQEGMVFTVEPGIYIPGVGGFRHSDTLIITKDGYENTTEFKRELRDLILD</sequence>
<organism evidence="3 4">
    <name type="scientific">Breznakiella homolactica</name>
    <dbReference type="NCBI Taxonomy" id="2798577"/>
    <lineage>
        <taxon>Bacteria</taxon>
        <taxon>Pseudomonadati</taxon>
        <taxon>Spirochaetota</taxon>
        <taxon>Spirochaetia</taxon>
        <taxon>Spirochaetales</taxon>
        <taxon>Breznakiellaceae</taxon>
        <taxon>Breznakiella</taxon>
    </lineage>
</organism>
<evidence type="ECO:0000259" key="2">
    <source>
        <dbReference type="Pfam" id="PF01321"/>
    </source>
</evidence>
<evidence type="ECO:0000259" key="1">
    <source>
        <dbReference type="Pfam" id="PF00557"/>
    </source>
</evidence>
<dbReference type="Gene3D" id="3.40.350.10">
    <property type="entry name" value="Creatinase/prolidase N-terminal domain"/>
    <property type="match status" value="1"/>
</dbReference>
<dbReference type="Pfam" id="PF01321">
    <property type="entry name" value="Creatinase_N"/>
    <property type="match status" value="1"/>
</dbReference>
<dbReference type="Proteomes" id="UP000595917">
    <property type="component" value="Chromosome"/>
</dbReference>
<dbReference type="Gene3D" id="3.90.230.10">
    <property type="entry name" value="Creatinase/methionine aminopeptidase superfamily"/>
    <property type="match status" value="1"/>
</dbReference>
<dbReference type="SUPFAM" id="SSF53092">
    <property type="entry name" value="Creatinase/prolidase N-terminal domain"/>
    <property type="match status" value="1"/>
</dbReference>
<dbReference type="SUPFAM" id="SSF55920">
    <property type="entry name" value="Creatinase/aminopeptidase"/>
    <property type="match status" value="1"/>
</dbReference>
<dbReference type="KEGG" id="bhc:JFL75_04250"/>
<dbReference type="PANTHER" id="PTHR46112:SF2">
    <property type="entry name" value="XAA-PRO AMINOPEPTIDASE P-RELATED"/>
    <property type="match status" value="1"/>
</dbReference>
<dbReference type="InterPro" id="IPR000587">
    <property type="entry name" value="Creatinase_N"/>
</dbReference>
<dbReference type="RefSeq" id="WP_215627442.1">
    <property type="nucleotide sequence ID" value="NZ_CP067089.2"/>
</dbReference>
<dbReference type="InterPro" id="IPR036005">
    <property type="entry name" value="Creatinase/aminopeptidase-like"/>
</dbReference>
<dbReference type="GO" id="GO:0004177">
    <property type="term" value="F:aminopeptidase activity"/>
    <property type="evidence" value="ECO:0007669"/>
    <property type="project" value="UniProtKB-KW"/>
</dbReference>
<dbReference type="InterPro" id="IPR050659">
    <property type="entry name" value="Peptidase_M24B"/>
</dbReference>
<keyword evidence="3" id="KW-0031">Aminopeptidase</keyword>
<dbReference type="InterPro" id="IPR029149">
    <property type="entry name" value="Creatin/AminoP/Spt16_N"/>
</dbReference>
<feature type="domain" description="Creatinase N-terminal" evidence="2">
    <location>
        <begin position="7"/>
        <end position="144"/>
    </location>
</feature>
<dbReference type="EMBL" id="CP067089">
    <property type="protein sequence ID" value="QQO10138.1"/>
    <property type="molecule type" value="Genomic_DNA"/>
</dbReference>
<accession>A0A7T7XPR5</accession>
<keyword evidence="3" id="KW-0378">Hydrolase</keyword>
<feature type="domain" description="Peptidase M24" evidence="1">
    <location>
        <begin position="151"/>
        <end position="360"/>
    </location>
</feature>
<dbReference type="InterPro" id="IPR000994">
    <property type="entry name" value="Pept_M24"/>
</dbReference>
<dbReference type="Pfam" id="PF00557">
    <property type="entry name" value="Peptidase_M24"/>
    <property type="match status" value="1"/>
</dbReference>
<keyword evidence="4" id="KW-1185">Reference proteome</keyword>
<evidence type="ECO:0000313" key="3">
    <source>
        <dbReference type="EMBL" id="QQO10138.1"/>
    </source>
</evidence>
<gene>
    <name evidence="3" type="ORF">JFL75_04250</name>
</gene>
<dbReference type="AlphaFoldDB" id="A0A7T7XPR5"/>
<name>A0A7T7XPR5_9SPIR</name>
<evidence type="ECO:0000313" key="4">
    <source>
        <dbReference type="Proteomes" id="UP000595917"/>
    </source>
</evidence>
<dbReference type="PANTHER" id="PTHR46112">
    <property type="entry name" value="AMINOPEPTIDASE"/>
    <property type="match status" value="1"/>
</dbReference>
<proteinExistence type="predicted"/>
<protein>
    <submittedName>
        <fullName evidence="3">Aminopeptidase P family protein</fullName>
    </submittedName>
</protein>
<reference evidence="3" key="1">
    <citation type="submission" date="2021-01" db="EMBL/GenBank/DDBJ databases">
        <title>Description of Breznakiella homolactica.</title>
        <authorList>
            <person name="Song Y."/>
            <person name="Brune A."/>
        </authorList>
    </citation>
    <scope>NUCLEOTIDE SEQUENCE</scope>
    <source>
        <strain evidence="3">RmG30</strain>
    </source>
</reference>